<proteinExistence type="predicted"/>
<evidence type="ECO:0000313" key="1">
    <source>
        <dbReference type="EMBL" id="KXT14011.1"/>
    </source>
</evidence>
<keyword evidence="2" id="KW-1185">Reference proteome</keyword>
<gene>
    <name evidence="1" type="ORF">AC579_8865</name>
</gene>
<organism evidence="1 2">
    <name type="scientific">Pseudocercospora musae</name>
    <dbReference type="NCBI Taxonomy" id="113226"/>
    <lineage>
        <taxon>Eukaryota</taxon>
        <taxon>Fungi</taxon>
        <taxon>Dikarya</taxon>
        <taxon>Ascomycota</taxon>
        <taxon>Pezizomycotina</taxon>
        <taxon>Dothideomycetes</taxon>
        <taxon>Dothideomycetidae</taxon>
        <taxon>Mycosphaerellales</taxon>
        <taxon>Mycosphaerellaceae</taxon>
        <taxon>Pseudocercospora</taxon>
    </lineage>
</organism>
<dbReference type="EMBL" id="LFZO01000097">
    <property type="protein sequence ID" value="KXT14011.1"/>
    <property type="molecule type" value="Genomic_DNA"/>
</dbReference>
<protein>
    <submittedName>
        <fullName evidence="1">Uncharacterized protein</fullName>
    </submittedName>
</protein>
<evidence type="ECO:0000313" key="2">
    <source>
        <dbReference type="Proteomes" id="UP000073492"/>
    </source>
</evidence>
<accession>A0A139IH04</accession>
<comment type="caution">
    <text evidence="1">The sequence shown here is derived from an EMBL/GenBank/DDBJ whole genome shotgun (WGS) entry which is preliminary data.</text>
</comment>
<reference evidence="1 2" key="1">
    <citation type="submission" date="2015-07" db="EMBL/GenBank/DDBJ databases">
        <title>Comparative genomics of the Sigatoka disease complex on banana suggests a link between parallel evolutionary changes in Pseudocercospora fijiensis and Pseudocercospora eumusae and increased virulence on the banana host.</title>
        <authorList>
            <person name="Chang T.-C."/>
            <person name="Salvucci A."/>
            <person name="Crous P.W."/>
            <person name="Stergiopoulos I."/>
        </authorList>
    </citation>
    <scope>NUCLEOTIDE SEQUENCE [LARGE SCALE GENOMIC DNA]</scope>
    <source>
        <strain evidence="1 2">CBS 116634</strain>
    </source>
</reference>
<dbReference type="Proteomes" id="UP000073492">
    <property type="component" value="Unassembled WGS sequence"/>
</dbReference>
<sequence>MSMSVETGAGGKEMIKVRLRMYDAARAVMGHASLKLPEVSRPHSILDCARGDVEDEAVSGKEGGIDFFLKPLAGGS</sequence>
<name>A0A139IH04_9PEZI</name>
<dbReference type="AlphaFoldDB" id="A0A139IH04"/>